<dbReference type="CDD" id="cd07066">
    <property type="entry name" value="CRD_FZ"/>
    <property type="match status" value="1"/>
</dbReference>
<evidence type="ECO:0000256" key="6">
    <source>
        <dbReference type="SAM" id="Phobius"/>
    </source>
</evidence>
<dbReference type="Pfam" id="PF01534">
    <property type="entry name" value="Frizzled"/>
    <property type="match status" value="1"/>
</dbReference>
<keyword evidence="3" id="KW-0675">Receptor</keyword>
<feature type="transmembrane region" description="Helical" evidence="6">
    <location>
        <begin position="553"/>
        <end position="576"/>
    </location>
</feature>
<name>A0A077SQW2_9METZ</name>
<protein>
    <submittedName>
        <fullName evidence="8">Frizzled A SciFzdA</fullName>
    </submittedName>
</protein>
<reference evidence="8" key="1">
    <citation type="journal article" date="2014" name="Nat. Commun.">
        <title>Developmental gene expression provides clues to relationships between sponge and eumetazoan body plans.</title>
        <authorList>
            <person name="Leininger S."/>
            <person name="Adamski M."/>
            <person name="Bergum B."/>
            <person name="Guder C."/>
            <person name="Liu J."/>
            <person name="Laplante M."/>
            <person name="Brate J."/>
            <person name="Hoffmann F."/>
            <person name="Fortunato S."/>
            <person name="Jordal S."/>
            <person name="Rapp H.T."/>
            <person name="Adamska M."/>
        </authorList>
    </citation>
    <scope>NUCLEOTIDE SEQUENCE</scope>
</reference>
<keyword evidence="2" id="KW-1015">Disulfide bond</keyword>
<keyword evidence="6" id="KW-0812">Transmembrane</keyword>
<comment type="caution">
    <text evidence="4">Lacks conserved residue(s) required for the propagation of feature annotation.</text>
</comment>
<dbReference type="SMART" id="SM01330">
    <property type="entry name" value="Frizzled"/>
    <property type="match status" value="1"/>
</dbReference>
<dbReference type="GO" id="GO:0060070">
    <property type="term" value="P:canonical Wnt signaling pathway"/>
    <property type="evidence" value="ECO:0007669"/>
    <property type="project" value="TreeGrafter"/>
</dbReference>
<keyword evidence="6" id="KW-0472">Membrane</keyword>
<feature type="transmembrane region" description="Helical" evidence="6">
    <location>
        <begin position="296"/>
        <end position="317"/>
    </location>
</feature>
<organism evidence="8">
    <name type="scientific">Sycon ciliatum</name>
    <dbReference type="NCBI Taxonomy" id="27933"/>
    <lineage>
        <taxon>Eukaryota</taxon>
        <taxon>Metazoa</taxon>
        <taxon>Porifera</taxon>
        <taxon>Calcarea</taxon>
        <taxon>Calcaronea</taxon>
        <taxon>Leucosolenida</taxon>
        <taxon>Sycettidae</taxon>
        <taxon>Sycon</taxon>
    </lineage>
</organism>
<feature type="transmembrane region" description="Helical" evidence="6">
    <location>
        <begin position="496"/>
        <end position="519"/>
    </location>
</feature>
<dbReference type="GO" id="GO:0005615">
    <property type="term" value="C:extracellular space"/>
    <property type="evidence" value="ECO:0007669"/>
    <property type="project" value="TreeGrafter"/>
</dbReference>
<evidence type="ECO:0000256" key="4">
    <source>
        <dbReference type="PROSITE-ProRule" id="PRU00090"/>
    </source>
</evidence>
<dbReference type="PROSITE" id="PS50038">
    <property type="entry name" value="FZ"/>
    <property type="match status" value="1"/>
</dbReference>
<dbReference type="Pfam" id="PF01392">
    <property type="entry name" value="Fz"/>
    <property type="match status" value="1"/>
</dbReference>
<feature type="transmembrane region" description="Helical" evidence="6">
    <location>
        <begin position="347"/>
        <end position="373"/>
    </location>
</feature>
<evidence type="ECO:0000256" key="1">
    <source>
        <dbReference type="ARBA" id="ARBA00022473"/>
    </source>
</evidence>
<dbReference type="Gene3D" id="1.20.1070.10">
    <property type="entry name" value="Rhodopsin 7-helix transmembrane proteins"/>
    <property type="match status" value="1"/>
</dbReference>
<accession>A0A077SQW2</accession>
<proteinExistence type="evidence at transcript level"/>
<keyword evidence="1" id="KW-0217">Developmental protein</keyword>
<dbReference type="SMART" id="SM00063">
    <property type="entry name" value="FRI"/>
    <property type="match status" value="1"/>
</dbReference>
<dbReference type="PANTHER" id="PTHR11309">
    <property type="entry name" value="FRIZZLED"/>
    <property type="match status" value="1"/>
</dbReference>
<evidence type="ECO:0000313" key="8">
    <source>
        <dbReference type="EMBL" id="CDO67909.1"/>
    </source>
</evidence>
<feature type="transmembrane region" description="Helical" evidence="6">
    <location>
        <begin position="393"/>
        <end position="414"/>
    </location>
</feature>
<dbReference type="InterPro" id="IPR036790">
    <property type="entry name" value="Frizzled_dom_sf"/>
</dbReference>
<evidence type="ECO:0000256" key="2">
    <source>
        <dbReference type="ARBA" id="ARBA00023157"/>
    </source>
</evidence>
<dbReference type="GO" id="GO:0017147">
    <property type="term" value="F:Wnt-protein binding"/>
    <property type="evidence" value="ECO:0007669"/>
    <property type="project" value="TreeGrafter"/>
</dbReference>
<sequence>MAVDAHALLRCTCSSPVTRRYRHCPSQIRPFVMNCWTMLLLLVVAASSSTGTGEYFDRCMPNEVSYCSETLWYNFTVSHPEQQIYVSGFMNHFEPIIASRVCHRHLFRFLCFSLAPMCLPGEGDMPLMEKVVLPCRRLCEAVHSDCSPKMDLLFGVQWPGFLKCSDLPEKNCYEFYGDSDAVTGYDVIPFRRIGGSDEKLSGRTQQKHTSKSAPEPDKSVCPKSMSTDNSSTFFNVANISHCGIPCKGSIAQELSSPIALTVIRLLLSLTTFGATMVAVCFYFTHRRRLFELLDKPVVLLTMSMAVLSMVLFLTRIITMMDGKGVFCSRHHGMVHQPSSALKDGTCVGVFLSTHFMCTVSALWGLVFACLVFLKHAMLYTDASINQSYCFTYLTAVAVFMAMVFTSAVAIVGSIEGSSITQLCQVQRSFSVSQFILPLAGIYLLTLIITILAAIIRYNQQRQPKGGLSFTVPLVKRPRHSARVHDDPVSSNEEESWMVSVVFISALLTFGGVLIGAVGVNQAPNTVDHWEKTILACQQQPRSLACTQGSHPSMALIVLEELARLLPGFLCAAWLYIRQKRVKNTRTSRRPLETAI</sequence>
<dbReference type="AlphaFoldDB" id="A0A077SQW2"/>
<dbReference type="Gene3D" id="1.10.2000.10">
    <property type="entry name" value="Frizzled cysteine-rich domain"/>
    <property type="match status" value="1"/>
</dbReference>
<keyword evidence="6" id="KW-1133">Transmembrane helix</keyword>
<dbReference type="GO" id="GO:0035567">
    <property type="term" value="P:non-canonical Wnt signaling pathway"/>
    <property type="evidence" value="ECO:0007669"/>
    <property type="project" value="TreeGrafter"/>
</dbReference>
<evidence type="ECO:0000256" key="3">
    <source>
        <dbReference type="ARBA" id="ARBA00023170"/>
    </source>
</evidence>
<dbReference type="PANTHER" id="PTHR11309:SF148">
    <property type="entry name" value="SECRETED FRIZZLED-RELATED PROTEIN 1"/>
    <property type="match status" value="1"/>
</dbReference>
<evidence type="ECO:0000256" key="5">
    <source>
        <dbReference type="SAM" id="MobiDB-lite"/>
    </source>
</evidence>
<dbReference type="GO" id="GO:0016020">
    <property type="term" value="C:membrane"/>
    <property type="evidence" value="ECO:0007669"/>
    <property type="project" value="InterPro"/>
</dbReference>
<dbReference type="InterPro" id="IPR020067">
    <property type="entry name" value="Frizzled_dom"/>
</dbReference>
<dbReference type="SUPFAM" id="SSF63501">
    <property type="entry name" value="Frizzled cysteine-rich domain"/>
    <property type="match status" value="1"/>
</dbReference>
<feature type="transmembrane region" description="Helical" evidence="6">
    <location>
        <begin position="434"/>
        <end position="455"/>
    </location>
</feature>
<dbReference type="InterPro" id="IPR000539">
    <property type="entry name" value="Frizzled/Smoothened_7TM"/>
</dbReference>
<dbReference type="InterPro" id="IPR015526">
    <property type="entry name" value="Frizzled/SFRP"/>
</dbReference>
<feature type="region of interest" description="Disordered" evidence="5">
    <location>
        <begin position="196"/>
        <end position="224"/>
    </location>
</feature>
<dbReference type="EMBL" id="HG973370">
    <property type="protein sequence ID" value="CDO67909.1"/>
    <property type="molecule type" value="mRNA"/>
</dbReference>
<evidence type="ECO:0000259" key="7">
    <source>
        <dbReference type="PROSITE" id="PS50038"/>
    </source>
</evidence>
<feature type="domain" description="FZ" evidence="7">
    <location>
        <begin position="54"/>
        <end position="175"/>
    </location>
</feature>
<gene>
    <name evidence="8" type="primary">FzdA</name>
</gene>
<feature type="transmembrane region" description="Helical" evidence="6">
    <location>
        <begin position="262"/>
        <end position="284"/>
    </location>
</feature>